<sequence>MRQCSSFVGNLVGVRPNSVTASVKHTPAGLVLDSQTIAKVITAAEGSKPHTQTVARVMDFLEKLGKDDVEQTKRRGKKLVVVDEEAAERYHDRCDRDSEHAPTESVMS</sequence>
<organism evidence="2 4">
    <name type="scientific">Halalkalicoccus jeotgali (strain DSM 18796 / CECT 7217 / JCM 14584 / KCTC 4019 / B3)</name>
    <dbReference type="NCBI Taxonomy" id="795797"/>
    <lineage>
        <taxon>Archaea</taxon>
        <taxon>Methanobacteriati</taxon>
        <taxon>Methanobacteriota</taxon>
        <taxon>Stenosarchaea group</taxon>
        <taxon>Halobacteria</taxon>
        <taxon>Halobacteriales</taxon>
        <taxon>Halococcaceae</taxon>
        <taxon>Halalkalicoccus</taxon>
    </lineage>
</organism>
<dbReference type="GeneID" id="9421502"/>
<evidence type="ECO:0000256" key="1">
    <source>
        <dbReference type="SAM" id="MobiDB-lite"/>
    </source>
</evidence>
<dbReference type="eggNOG" id="arCOG09239">
    <property type="taxonomic scope" value="Archaea"/>
</dbReference>
<evidence type="ECO:0000313" key="5">
    <source>
        <dbReference type="Proteomes" id="UP000011645"/>
    </source>
</evidence>
<keyword evidence="5" id="KW-1185">Reference proteome</keyword>
<protein>
    <submittedName>
        <fullName evidence="2">Uncharacterized protein</fullName>
    </submittedName>
</protein>
<dbReference type="KEGG" id="hje:HacjB3_18578"/>
<feature type="region of interest" description="Disordered" evidence="1">
    <location>
        <begin position="89"/>
        <end position="108"/>
    </location>
</feature>
<evidence type="ECO:0000313" key="3">
    <source>
        <dbReference type="EMBL" id="ELY41474.1"/>
    </source>
</evidence>
<dbReference type="PATRIC" id="fig|795797.18.peg.3607"/>
<reference evidence="2 4" key="1">
    <citation type="journal article" date="2010" name="J. Bacteriol.">
        <title>Complete genome sequence of Halalkalicoccus jeotgali B3(T), an extremely halophilic archaeon.</title>
        <authorList>
            <person name="Roh S.W."/>
            <person name="Nam Y.D."/>
            <person name="Nam S.H."/>
            <person name="Choi S.H."/>
            <person name="Park H.S."/>
            <person name="Bae J.W."/>
        </authorList>
    </citation>
    <scope>NUCLEOTIDE SEQUENCE [LARGE SCALE GENOMIC DNA]</scope>
    <source>
        <strain evidence="2">B3</strain>
        <strain evidence="4">DSM 18796 / CECT 7217 / JCM 14584 / KCTC 4019 / B3</strain>
        <plasmid evidence="4">2</plasmid>
    </source>
</reference>
<dbReference type="RefSeq" id="WP_008413767.1">
    <property type="nucleotide sequence ID" value="NC_014299.1"/>
</dbReference>
<evidence type="ECO:0000313" key="4">
    <source>
        <dbReference type="Proteomes" id="UP000000390"/>
    </source>
</evidence>
<dbReference type="Proteomes" id="UP000000390">
    <property type="component" value="Plasmid 2"/>
</dbReference>
<dbReference type="OrthoDB" id="302880at2157"/>
<dbReference type="Proteomes" id="UP000011645">
    <property type="component" value="Unassembled WGS sequence"/>
</dbReference>
<keyword evidence="2" id="KW-0614">Plasmid</keyword>
<dbReference type="EMBL" id="AOHV01000004">
    <property type="protein sequence ID" value="ELY41474.1"/>
    <property type="molecule type" value="Genomic_DNA"/>
</dbReference>
<name>D8JCE8_HALJB</name>
<geneLocation type="plasmid" evidence="2 4">
    <name>2</name>
</geneLocation>
<gene>
    <name evidence="2" type="ordered locus">HacjB3_18578</name>
    <name evidence="3" type="ORF">C497_00850</name>
</gene>
<feature type="compositionally biased region" description="Basic and acidic residues" evidence="1">
    <location>
        <begin position="89"/>
        <end position="102"/>
    </location>
</feature>
<dbReference type="HOGENOM" id="CLU_2447562_0_0_2"/>
<reference evidence="3 5" key="2">
    <citation type="journal article" date="2014" name="PLoS Genet.">
        <title>Phylogenetically driven sequencing of extremely halophilic archaea reveals strategies for static and dynamic osmo-response.</title>
        <authorList>
            <person name="Becker E.A."/>
            <person name="Seitzer P.M."/>
            <person name="Tritt A."/>
            <person name="Larsen D."/>
            <person name="Krusor M."/>
            <person name="Yao A.I."/>
            <person name="Wu D."/>
            <person name="Madern D."/>
            <person name="Eisen J.A."/>
            <person name="Darling A.E."/>
            <person name="Facciotti M.T."/>
        </authorList>
    </citation>
    <scope>NUCLEOTIDE SEQUENCE [LARGE SCALE GENOMIC DNA]</scope>
    <source>
        <strain evidence="3">B3</strain>
        <strain evidence="5">DSM 18796 / CECT 7217 / JCM 14584 / KCTC 4019 / B3</strain>
    </source>
</reference>
<proteinExistence type="predicted"/>
<dbReference type="AlphaFoldDB" id="D8JCE8"/>
<evidence type="ECO:0000313" key="2">
    <source>
        <dbReference type="EMBL" id="ADJ17055.1"/>
    </source>
</evidence>
<accession>D8JCE8</accession>
<dbReference type="EMBL" id="CP002064">
    <property type="protein sequence ID" value="ADJ17055.1"/>
    <property type="molecule type" value="Genomic_DNA"/>
</dbReference>